<accession>A0A9P9WAQ8</accession>
<evidence type="ECO:0000313" key="3">
    <source>
        <dbReference type="EMBL" id="KAI1855052.1"/>
    </source>
</evidence>
<dbReference type="GO" id="GO:0016491">
    <property type="term" value="F:oxidoreductase activity"/>
    <property type="evidence" value="ECO:0007669"/>
    <property type="project" value="UniProtKB-KW"/>
</dbReference>
<dbReference type="InterPro" id="IPR020471">
    <property type="entry name" value="AKR"/>
</dbReference>
<dbReference type="EMBL" id="JAFIMR010000052">
    <property type="protein sequence ID" value="KAI1855052.1"/>
    <property type="molecule type" value="Genomic_DNA"/>
</dbReference>
<dbReference type="AlphaFoldDB" id="A0A9P9WAQ8"/>
<feature type="domain" description="NADP-dependent oxidoreductase" evidence="2">
    <location>
        <begin position="23"/>
        <end position="311"/>
    </location>
</feature>
<evidence type="ECO:0000256" key="1">
    <source>
        <dbReference type="ARBA" id="ARBA00023002"/>
    </source>
</evidence>
<comment type="caution">
    <text evidence="3">The sequence shown here is derived from an EMBL/GenBank/DDBJ whole genome shotgun (WGS) entry which is preliminary data.</text>
</comment>
<dbReference type="SUPFAM" id="SSF51430">
    <property type="entry name" value="NAD(P)-linked oxidoreductase"/>
    <property type="match status" value="1"/>
</dbReference>
<dbReference type="PANTHER" id="PTHR43364:SF4">
    <property type="entry name" value="NAD(P)-LINKED OXIDOREDUCTASE SUPERFAMILY PROTEIN"/>
    <property type="match status" value="1"/>
</dbReference>
<dbReference type="Proteomes" id="UP000829685">
    <property type="component" value="Unassembled WGS sequence"/>
</dbReference>
<dbReference type="InterPro" id="IPR050523">
    <property type="entry name" value="AKR_Detox_Biosynth"/>
</dbReference>
<name>A0A9P9WAQ8_9PEZI</name>
<evidence type="ECO:0000313" key="4">
    <source>
        <dbReference type="Proteomes" id="UP000829685"/>
    </source>
</evidence>
<proteinExistence type="predicted"/>
<dbReference type="PANTHER" id="PTHR43364">
    <property type="entry name" value="NADH-SPECIFIC METHYLGLYOXAL REDUCTASE-RELATED"/>
    <property type="match status" value="1"/>
</dbReference>
<gene>
    <name evidence="3" type="ORF">JX265_012407</name>
</gene>
<keyword evidence="1" id="KW-0560">Oxidoreductase</keyword>
<dbReference type="Gene3D" id="3.20.20.100">
    <property type="entry name" value="NADP-dependent oxidoreductase domain"/>
    <property type="match status" value="1"/>
</dbReference>
<dbReference type="CDD" id="cd19075">
    <property type="entry name" value="AKR_AKR7A1-5"/>
    <property type="match status" value="1"/>
</dbReference>
<protein>
    <recommendedName>
        <fullName evidence="2">NADP-dependent oxidoreductase domain-containing protein</fullName>
    </recommendedName>
</protein>
<dbReference type="Pfam" id="PF00248">
    <property type="entry name" value="Aldo_ket_red"/>
    <property type="match status" value="1"/>
</dbReference>
<evidence type="ECO:0000259" key="2">
    <source>
        <dbReference type="Pfam" id="PF00248"/>
    </source>
</evidence>
<organism evidence="3 4">
    <name type="scientific">Neoarthrinium moseri</name>
    <dbReference type="NCBI Taxonomy" id="1658444"/>
    <lineage>
        <taxon>Eukaryota</taxon>
        <taxon>Fungi</taxon>
        <taxon>Dikarya</taxon>
        <taxon>Ascomycota</taxon>
        <taxon>Pezizomycotina</taxon>
        <taxon>Sordariomycetes</taxon>
        <taxon>Xylariomycetidae</taxon>
        <taxon>Amphisphaeriales</taxon>
        <taxon>Apiosporaceae</taxon>
        <taxon>Neoarthrinium</taxon>
    </lineage>
</organism>
<dbReference type="InterPro" id="IPR036812">
    <property type="entry name" value="NAD(P)_OxRdtase_dom_sf"/>
</dbReference>
<dbReference type="InterPro" id="IPR023210">
    <property type="entry name" value="NADP_OxRdtase_dom"/>
</dbReference>
<dbReference type="OrthoDB" id="2310150at2759"/>
<reference evidence="3" key="1">
    <citation type="submission" date="2021-03" db="EMBL/GenBank/DDBJ databases">
        <title>Revisited historic fungal species revealed as producer of novel bioactive compounds through whole genome sequencing and comparative genomics.</title>
        <authorList>
            <person name="Vignolle G.A."/>
            <person name="Hochenegger N."/>
            <person name="Mach R.L."/>
            <person name="Mach-Aigner A.R."/>
            <person name="Javad Rahimi M."/>
            <person name="Salim K.A."/>
            <person name="Chan C.M."/>
            <person name="Lim L.B.L."/>
            <person name="Cai F."/>
            <person name="Druzhinina I.S."/>
            <person name="U'Ren J.M."/>
            <person name="Derntl C."/>
        </authorList>
    </citation>
    <scope>NUCLEOTIDE SEQUENCE</scope>
    <source>
        <strain evidence="3">TUCIM 5799</strain>
    </source>
</reference>
<dbReference type="PRINTS" id="PR00069">
    <property type="entry name" value="ALDKETRDTASE"/>
</dbReference>
<keyword evidence="4" id="KW-1185">Reference proteome</keyword>
<sequence length="340" mass="37939">MTNDIRVILGLMVQGPDPKLGARMTELDDTKKALDIFQERGYKELDTARIYVGGLQEGWTRQAGWKERGLSIATKVFAAPLGMHKPDKFTESFETSLKELGTDSVDILYLHAPDRSVPFAETLEAADKLHKAGKFKQLGLSNFAAFEVAEVVLTCANNGWVRPTIYQAHYNCLARSIEDDLIPACRRYGLQVVIYSPIAGGFLSGAIKSKHDNPTEGRFKESPFQQFTRGRYFKDGIIEGAQLIANASEKAGLSPFEVAMRWLVHHSKLDVKNGDGVIIGFSNLDQLKDNLDYLEKPALPDDLVEVLEQAWKLAKGECALYFLEVPQYTYDAKQVLFGTK</sequence>